<keyword evidence="4" id="KW-1185">Reference proteome</keyword>
<dbReference type="GO" id="GO:0005886">
    <property type="term" value="C:plasma membrane"/>
    <property type="evidence" value="ECO:0007669"/>
    <property type="project" value="TreeGrafter"/>
</dbReference>
<dbReference type="PANTHER" id="PTHR40048">
    <property type="entry name" value="RHAMNOSYL O-METHYLTRANSFERASE"/>
    <property type="match status" value="1"/>
</dbReference>
<sequence length="202" mass="22427">MLKNSLIGVWEAFQYDSFVVRKGLRNADKIATDMTGPEKRQLFELVLEGGPHVVVEIGSYLGASTCFMANALKRLKSVPVLYAVDTWRNDAMPEGERDTYDEFCSNLDSYGSTVQKIRSTSAEAASRFTKPIDLLFIDGDHSYEGVLNDWIAWSKHLASGATVVMHDSGWAAGVQRVIEENIRPRLVSEGSLPNMFWGVCGD</sequence>
<keyword evidence="1 3" id="KW-0489">Methyltransferase</keyword>
<gene>
    <name evidence="3" type="ORF">FHS27_000045</name>
</gene>
<reference evidence="3 4" key="1">
    <citation type="submission" date="2020-08" db="EMBL/GenBank/DDBJ databases">
        <title>Genomic Encyclopedia of Type Strains, Phase III (KMG-III): the genomes of soil and plant-associated and newly described type strains.</title>
        <authorList>
            <person name="Whitman W."/>
        </authorList>
    </citation>
    <scope>NUCLEOTIDE SEQUENCE [LARGE SCALE GENOMIC DNA]</scope>
    <source>
        <strain evidence="3 4">CECT 8075</strain>
    </source>
</reference>
<dbReference type="EMBL" id="JACHXU010000001">
    <property type="protein sequence ID" value="MBB3204281.1"/>
    <property type="molecule type" value="Genomic_DNA"/>
</dbReference>
<dbReference type="Proteomes" id="UP000536179">
    <property type="component" value="Unassembled WGS sequence"/>
</dbReference>
<dbReference type="RefSeq" id="WP_184300156.1">
    <property type="nucleotide sequence ID" value="NZ_JACHXU010000001.1"/>
</dbReference>
<dbReference type="SUPFAM" id="SSF53335">
    <property type="entry name" value="S-adenosyl-L-methionine-dependent methyltransferases"/>
    <property type="match status" value="1"/>
</dbReference>
<dbReference type="PANTHER" id="PTHR40048:SF1">
    <property type="entry name" value="RHAMNOSYL O-METHYLTRANSFERASE"/>
    <property type="match status" value="1"/>
</dbReference>
<accession>A0A7W5DTK1</accession>
<dbReference type="GO" id="GO:0071770">
    <property type="term" value="P:DIM/DIP cell wall layer assembly"/>
    <property type="evidence" value="ECO:0007669"/>
    <property type="project" value="TreeGrafter"/>
</dbReference>
<keyword evidence="2 3" id="KW-0808">Transferase</keyword>
<proteinExistence type="predicted"/>
<dbReference type="AlphaFoldDB" id="A0A7W5DTK1"/>
<name>A0A7W5DTK1_9BACT</name>
<protein>
    <submittedName>
        <fullName evidence="3">Putative O-methyltransferase YrrM</fullName>
    </submittedName>
</protein>
<dbReference type="Pfam" id="PF13578">
    <property type="entry name" value="Methyltransf_24"/>
    <property type="match status" value="1"/>
</dbReference>
<dbReference type="Gene3D" id="3.40.50.150">
    <property type="entry name" value="Vaccinia Virus protein VP39"/>
    <property type="match status" value="1"/>
</dbReference>
<dbReference type="GO" id="GO:0008168">
    <property type="term" value="F:methyltransferase activity"/>
    <property type="evidence" value="ECO:0007669"/>
    <property type="project" value="UniProtKB-KW"/>
</dbReference>
<dbReference type="GO" id="GO:0032259">
    <property type="term" value="P:methylation"/>
    <property type="evidence" value="ECO:0007669"/>
    <property type="project" value="UniProtKB-KW"/>
</dbReference>
<evidence type="ECO:0000256" key="2">
    <source>
        <dbReference type="ARBA" id="ARBA00022679"/>
    </source>
</evidence>
<evidence type="ECO:0000256" key="1">
    <source>
        <dbReference type="ARBA" id="ARBA00022603"/>
    </source>
</evidence>
<organism evidence="3 4">
    <name type="scientific">Aporhodopirellula rubra</name>
    <dbReference type="NCBI Taxonomy" id="980271"/>
    <lineage>
        <taxon>Bacteria</taxon>
        <taxon>Pseudomonadati</taxon>
        <taxon>Planctomycetota</taxon>
        <taxon>Planctomycetia</taxon>
        <taxon>Pirellulales</taxon>
        <taxon>Pirellulaceae</taxon>
        <taxon>Aporhodopirellula</taxon>
    </lineage>
</organism>
<evidence type="ECO:0000313" key="3">
    <source>
        <dbReference type="EMBL" id="MBB3204281.1"/>
    </source>
</evidence>
<comment type="caution">
    <text evidence="3">The sequence shown here is derived from an EMBL/GenBank/DDBJ whole genome shotgun (WGS) entry which is preliminary data.</text>
</comment>
<dbReference type="InterPro" id="IPR029063">
    <property type="entry name" value="SAM-dependent_MTases_sf"/>
</dbReference>
<evidence type="ECO:0000313" key="4">
    <source>
        <dbReference type="Proteomes" id="UP000536179"/>
    </source>
</evidence>